<evidence type="ECO:0008006" key="3">
    <source>
        <dbReference type="Google" id="ProtNLM"/>
    </source>
</evidence>
<dbReference type="RefSeq" id="WP_214613084.1">
    <property type="nucleotide sequence ID" value="NZ_JACATN010000006.1"/>
</dbReference>
<organism evidence="1 2">
    <name type="scientific">Zobellia barbeyronii</name>
    <dbReference type="NCBI Taxonomy" id="2748009"/>
    <lineage>
        <taxon>Bacteria</taxon>
        <taxon>Pseudomonadati</taxon>
        <taxon>Bacteroidota</taxon>
        <taxon>Flavobacteriia</taxon>
        <taxon>Flavobacteriales</taxon>
        <taxon>Flavobacteriaceae</taxon>
        <taxon>Zobellia</taxon>
    </lineage>
</organism>
<accession>A0ABS5WJD0</accession>
<dbReference type="EMBL" id="JACATN010000006">
    <property type="protein sequence ID" value="MBT2163108.1"/>
    <property type="molecule type" value="Genomic_DNA"/>
</dbReference>
<evidence type="ECO:0000313" key="2">
    <source>
        <dbReference type="Proteomes" id="UP000740413"/>
    </source>
</evidence>
<proteinExistence type="predicted"/>
<protein>
    <recommendedName>
        <fullName evidence="3">Lipoprotein</fullName>
    </recommendedName>
</protein>
<gene>
    <name evidence="1" type="ORF">HW347_17695</name>
</gene>
<comment type="caution">
    <text evidence="1">The sequence shown here is derived from an EMBL/GenBank/DDBJ whole genome shotgun (WGS) entry which is preliminary data.</text>
</comment>
<dbReference type="Proteomes" id="UP000740413">
    <property type="component" value="Unassembled WGS sequence"/>
</dbReference>
<reference evidence="1 2" key="1">
    <citation type="submission" date="2020-06" db="EMBL/GenBank/DDBJ databases">
        <authorList>
            <person name="Isaeva M.P."/>
            <person name="Chernysheva N.Y."/>
        </authorList>
    </citation>
    <scope>NUCLEOTIDE SEQUENCE [LARGE SCALE GENOMIC DNA]</scope>
    <source>
        <strain evidence="1 2">KMM 6746</strain>
    </source>
</reference>
<dbReference type="PROSITE" id="PS51257">
    <property type="entry name" value="PROKAR_LIPOPROTEIN"/>
    <property type="match status" value="1"/>
</dbReference>
<sequence length="140" mass="16141">MKRTLLFTGLLFLTLLGCKSQQYTFEELPDKQLVFGYGGGMAGTVDTYVLLENGQLFHTNSLTQQTEELEPLSKKEASACFLKFEELSLSETDFDHPGSRYYFLEEVNQDAKHKVVWGASDHKPSERFLDFYKEMKNHIK</sequence>
<keyword evidence="2" id="KW-1185">Reference proteome</keyword>
<evidence type="ECO:0000313" key="1">
    <source>
        <dbReference type="EMBL" id="MBT2163108.1"/>
    </source>
</evidence>
<reference evidence="2" key="2">
    <citation type="submission" date="2023-07" db="EMBL/GenBank/DDBJ databases">
        <title>Zobellia barbeyronii sp. nov., a new marine flavobacterium, isolated from green and red algae.</title>
        <authorList>
            <person name="Nedashkovskaya O.I."/>
            <person name="Otstavnykh N."/>
            <person name="Zhukova N."/>
            <person name="Guzev K."/>
            <person name="Chausova V."/>
            <person name="Tekutyeva L."/>
            <person name="Mikhailov V."/>
            <person name="Isaeva M."/>
        </authorList>
    </citation>
    <scope>NUCLEOTIDE SEQUENCE [LARGE SCALE GENOMIC DNA]</scope>
    <source>
        <strain evidence="2">KMM 6746</strain>
    </source>
</reference>
<name>A0ABS5WJD0_9FLAO</name>